<evidence type="ECO:0000256" key="3">
    <source>
        <dbReference type="ARBA" id="ARBA00022723"/>
    </source>
</evidence>
<comment type="similarity">
    <text evidence="2">Belongs to the metallo-beta-lactamase superfamily.</text>
</comment>
<gene>
    <name evidence="7" type="ORF">PVAG01_05622</name>
</gene>
<dbReference type="InterPro" id="IPR001279">
    <property type="entry name" value="Metallo-B-lactamas"/>
</dbReference>
<dbReference type="InterPro" id="IPR051013">
    <property type="entry name" value="MBL_superfamily_lactonases"/>
</dbReference>
<accession>A0ABR4PKP5</accession>
<keyword evidence="4" id="KW-0378">Hydrolase</keyword>
<dbReference type="PANTHER" id="PTHR42978">
    <property type="entry name" value="QUORUM-QUENCHING LACTONASE YTNP-RELATED-RELATED"/>
    <property type="match status" value="1"/>
</dbReference>
<dbReference type="CDD" id="cd07730">
    <property type="entry name" value="metallo-hydrolase-like_MBL-fold"/>
    <property type="match status" value="1"/>
</dbReference>
<comment type="cofactor">
    <cofactor evidence="1">
        <name>Zn(2+)</name>
        <dbReference type="ChEBI" id="CHEBI:29105"/>
    </cofactor>
</comment>
<sequence>MATPPHSTVTVHALDAGYLTLPERFFISPIEDQTARKTVPSLSFLIQHKCRKTSRLTRIVFDLGIRRDTSQYSPAIRKHITTREPVSGLPDVTKSLSVGGLTPEDIDYVILSHVHWDHIGMPSDFRSSTFVVGHGALGLLKGEGTSIGSHSHFESDLLPPERTIELISSKSVEAVKGLASSGSSDKQLASSIANFSGNWARLEVFPRTMDIFGDGSCYIVDAPGHLPGHINLVCRLSDDRYVYLAGDACHDSRLLSGEKDFATWSDDAFPNVLCCIHTDREEARRTLELIREFESSRSRDEKVEVIFAHDGAWEKSARRHGRFFPGKL</sequence>
<dbReference type="SUPFAM" id="SSF56281">
    <property type="entry name" value="Metallo-hydrolase/oxidoreductase"/>
    <property type="match status" value="1"/>
</dbReference>
<evidence type="ECO:0000313" key="8">
    <source>
        <dbReference type="Proteomes" id="UP001629113"/>
    </source>
</evidence>
<keyword evidence="5" id="KW-0862">Zinc</keyword>
<reference evidence="7 8" key="1">
    <citation type="submission" date="2024-06" db="EMBL/GenBank/DDBJ databases">
        <title>Complete genome of Phlyctema vagabunda strain 19-DSS-EL-015.</title>
        <authorList>
            <person name="Fiorenzani C."/>
        </authorList>
    </citation>
    <scope>NUCLEOTIDE SEQUENCE [LARGE SCALE GENOMIC DNA]</scope>
    <source>
        <strain evidence="7 8">19-DSS-EL-015</strain>
    </source>
</reference>
<comment type="caution">
    <text evidence="7">The sequence shown here is derived from an EMBL/GenBank/DDBJ whole genome shotgun (WGS) entry which is preliminary data.</text>
</comment>
<protein>
    <recommendedName>
        <fullName evidence="6">Metallo-beta-lactamase domain-containing protein</fullName>
    </recommendedName>
</protein>
<evidence type="ECO:0000313" key="7">
    <source>
        <dbReference type="EMBL" id="KAL3423875.1"/>
    </source>
</evidence>
<proteinExistence type="inferred from homology"/>
<organism evidence="7 8">
    <name type="scientific">Phlyctema vagabunda</name>
    <dbReference type="NCBI Taxonomy" id="108571"/>
    <lineage>
        <taxon>Eukaryota</taxon>
        <taxon>Fungi</taxon>
        <taxon>Dikarya</taxon>
        <taxon>Ascomycota</taxon>
        <taxon>Pezizomycotina</taxon>
        <taxon>Leotiomycetes</taxon>
        <taxon>Helotiales</taxon>
        <taxon>Dermateaceae</taxon>
        <taxon>Phlyctema</taxon>
    </lineage>
</organism>
<dbReference type="SMART" id="SM00849">
    <property type="entry name" value="Lactamase_B"/>
    <property type="match status" value="1"/>
</dbReference>
<evidence type="ECO:0000256" key="2">
    <source>
        <dbReference type="ARBA" id="ARBA00007749"/>
    </source>
</evidence>
<evidence type="ECO:0000256" key="5">
    <source>
        <dbReference type="ARBA" id="ARBA00022833"/>
    </source>
</evidence>
<dbReference type="Proteomes" id="UP001629113">
    <property type="component" value="Unassembled WGS sequence"/>
</dbReference>
<keyword evidence="3" id="KW-0479">Metal-binding</keyword>
<evidence type="ECO:0000259" key="6">
    <source>
        <dbReference type="SMART" id="SM00849"/>
    </source>
</evidence>
<name>A0ABR4PKP5_9HELO</name>
<evidence type="ECO:0000256" key="4">
    <source>
        <dbReference type="ARBA" id="ARBA00022801"/>
    </source>
</evidence>
<dbReference type="Pfam" id="PF00753">
    <property type="entry name" value="Lactamase_B"/>
    <property type="match status" value="1"/>
</dbReference>
<dbReference type="Gene3D" id="3.60.15.10">
    <property type="entry name" value="Ribonuclease Z/Hydroxyacylglutathione hydrolase-like"/>
    <property type="match status" value="1"/>
</dbReference>
<evidence type="ECO:0000256" key="1">
    <source>
        <dbReference type="ARBA" id="ARBA00001947"/>
    </source>
</evidence>
<dbReference type="InterPro" id="IPR036866">
    <property type="entry name" value="RibonucZ/Hydroxyglut_hydro"/>
</dbReference>
<dbReference type="PANTHER" id="PTHR42978:SF2">
    <property type="entry name" value="102 KBASES UNSTABLE REGION: FROM 1 TO 119443"/>
    <property type="match status" value="1"/>
</dbReference>
<keyword evidence="8" id="KW-1185">Reference proteome</keyword>
<dbReference type="EMBL" id="JBFCZG010000004">
    <property type="protein sequence ID" value="KAL3423875.1"/>
    <property type="molecule type" value="Genomic_DNA"/>
</dbReference>
<feature type="domain" description="Metallo-beta-lactamase" evidence="6">
    <location>
        <begin position="40"/>
        <end position="309"/>
    </location>
</feature>